<dbReference type="EMBL" id="RWGY01000002">
    <property type="protein sequence ID" value="TVU51472.1"/>
    <property type="molecule type" value="Genomic_DNA"/>
</dbReference>
<keyword evidence="2" id="KW-1185">Reference proteome</keyword>
<evidence type="ECO:0000313" key="1">
    <source>
        <dbReference type="EMBL" id="TVU51472.1"/>
    </source>
</evidence>
<evidence type="ECO:0000313" key="2">
    <source>
        <dbReference type="Proteomes" id="UP000324897"/>
    </source>
</evidence>
<feature type="non-terminal residue" evidence="1">
    <location>
        <position position="1"/>
    </location>
</feature>
<dbReference type="Proteomes" id="UP000324897">
    <property type="component" value="Chromosome 6"/>
</dbReference>
<organism evidence="1 2">
    <name type="scientific">Eragrostis curvula</name>
    <name type="common">weeping love grass</name>
    <dbReference type="NCBI Taxonomy" id="38414"/>
    <lineage>
        <taxon>Eukaryota</taxon>
        <taxon>Viridiplantae</taxon>
        <taxon>Streptophyta</taxon>
        <taxon>Embryophyta</taxon>
        <taxon>Tracheophyta</taxon>
        <taxon>Spermatophyta</taxon>
        <taxon>Magnoliopsida</taxon>
        <taxon>Liliopsida</taxon>
        <taxon>Poales</taxon>
        <taxon>Poaceae</taxon>
        <taxon>PACMAD clade</taxon>
        <taxon>Chloridoideae</taxon>
        <taxon>Eragrostideae</taxon>
        <taxon>Eragrostidinae</taxon>
        <taxon>Eragrostis</taxon>
    </lineage>
</organism>
<reference evidence="1 2" key="1">
    <citation type="journal article" date="2019" name="Sci. Rep.">
        <title>A high-quality genome of Eragrostis curvula grass provides insights into Poaceae evolution and supports new strategies to enhance forage quality.</title>
        <authorList>
            <person name="Carballo J."/>
            <person name="Santos B.A.C.M."/>
            <person name="Zappacosta D."/>
            <person name="Garbus I."/>
            <person name="Selva J.P."/>
            <person name="Gallo C.A."/>
            <person name="Diaz A."/>
            <person name="Albertini E."/>
            <person name="Caccamo M."/>
            <person name="Echenique V."/>
        </authorList>
    </citation>
    <scope>NUCLEOTIDE SEQUENCE [LARGE SCALE GENOMIC DNA]</scope>
    <source>
        <strain evidence="2">cv. Victoria</strain>
        <tissue evidence="1">Leaf</tissue>
    </source>
</reference>
<comment type="caution">
    <text evidence="1">The sequence shown here is derived from an EMBL/GenBank/DDBJ whole genome shotgun (WGS) entry which is preliminary data.</text>
</comment>
<name>A0A5J9WRV1_9POAL</name>
<proteinExistence type="predicted"/>
<dbReference type="Gramene" id="TVU51472">
    <property type="protein sequence ID" value="TVU51472"/>
    <property type="gene ID" value="EJB05_02904"/>
</dbReference>
<accession>A0A5J9WRV1</accession>
<dbReference type="AlphaFoldDB" id="A0A5J9WRV1"/>
<sequence length="87" mass="10006">FIEPSIPVIRLHCEAVNNIQISNYFITENLQNLDPSYRSFIVLQQCELKMQSGKVKQPYLMDKSDQDNQGESNLTPCLCDVALRYVP</sequence>
<protein>
    <submittedName>
        <fullName evidence="1">Uncharacterized protein</fullName>
    </submittedName>
</protein>
<gene>
    <name evidence="1" type="ORF">EJB05_02904</name>
</gene>